<keyword evidence="2" id="KW-1185">Reference proteome</keyword>
<dbReference type="Proteomes" id="UP000309997">
    <property type="component" value="Unassembled WGS sequence"/>
</dbReference>
<organism evidence="1 2">
    <name type="scientific">Populus alba</name>
    <name type="common">White poplar</name>
    <dbReference type="NCBI Taxonomy" id="43335"/>
    <lineage>
        <taxon>Eukaryota</taxon>
        <taxon>Viridiplantae</taxon>
        <taxon>Streptophyta</taxon>
        <taxon>Embryophyta</taxon>
        <taxon>Tracheophyta</taxon>
        <taxon>Spermatophyta</taxon>
        <taxon>Magnoliopsida</taxon>
        <taxon>eudicotyledons</taxon>
        <taxon>Gunneridae</taxon>
        <taxon>Pentapetalae</taxon>
        <taxon>rosids</taxon>
        <taxon>fabids</taxon>
        <taxon>Malpighiales</taxon>
        <taxon>Salicaceae</taxon>
        <taxon>Saliceae</taxon>
        <taxon>Populus</taxon>
    </lineage>
</organism>
<proteinExistence type="predicted"/>
<evidence type="ECO:0000313" key="2">
    <source>
        <dbReference type="Proteomes" id="UP000309997"/>
    </source>
</evidence>
<gene>
    <name evidence="1" type="ORF">D5086_023017</name>
</gene>
<sequence length="234" mass="27162">MCDNEAQGLIFDILLFRSVLYGDAKGRARRFNDVINLYIPRVMNPHAQAVQKWNKFFVISCLVAIFVDPLFFFLLWVQQVNNCIVIDWPMTKTIVVFRSLTDLIYLLNMLLQFMLAYVAPESRVVGAGELVDHPKKILKHYLQGCFFIDLIVVLPLPQNFDTNILNIHGVFDYIDGTQHVALNFFTSGMDSLSYQSPYWRARAATLIQVAWRYRQKCLKHSKSFQSNHFSNSRV</sequence>
<evidence type="ECO:0000313" key="1">
    <source>
        <dbReference type="EMBL" id="KAL3574916.1"/>
    </source>
</evidence>
<accession>A0ACC4B9A3</accession>
<comment type="caution">
    <text evidence="1">The sequence shown here is derived from an EMBL/GenBank/DDBJ whole genome shotgun (WGS) entry which is preliminary data.</text>
</comment>
<name>A0ACC4B9A3_POPAL</name>
<protein>
    <submittedName>
        <fullName evidence="1">Uncharacterized protein</fullName>
    </submittedName>
</protein>
<reference evidence="1 2" key="1">
    <citation type="journal article" date="2024" name="Plant Biotechnol. J.">
        <title>Genome and CRISPR/Cas9 system of a widespread forest tree (Populus alba) in the world.</title>
        <authorList>
            <person name="Liu Y.J."/>
            <person name="Jiang P.F."/>
            <person name="Han X.M."/>
            <person name="Li X.Y."/>
            <person name="Wang H.M."/>
            <person name="Wang Y.J."/>
            <person name="Wang X.X."/>
            <person name="Zeng Q.Y."/>
        </authorList>
    </citation>
    <scope>NUCLEOTIDE SEQUENCE [LARGE SCALE GENOMIC DNA]</scope>
    <source>
        <strain evidence="2">cv. PAL-ZL1</strain>
    </source>
</reference>
<dbReference type="EMBL" id="RCHU02000012">
    <property type="protein sequence ID" value="KAL3574916.1"/>
    <property type="molecule type" value="Genomic_DNA"/>
</dbReference>